<dbReference type="EMBL" id="OX597817">
    <property type="protein sequence ID" value="CAI9721867.1"/>
    <property type="molecule type" value="Genomic_DNA"/>
</dbReference>
<evidence type="ECO:0000256" key="5">
    <source>
        <dbReference type="SAM" id="Phobius"/>
    </source>
</evidence>
<dbReference type="PANTHER" id="PTHR12489">
    <property type="entry name" value="LIPOMA HMGIC FUSION PARTNER-LIKE PROTEIN"/>
    <property type="match status" value="1"/>
</dbReference>
<evidence type="ECO:0000256" key="1">
    <source>
        <dbReference type="ARBA" id="ARBA00004141"/>
    </source>
</evidence>
<evidence type="ECO:0000256" key="2">
    <source>
        <dbReference type="ARBA" id="ARBA00022692"/>
    </source>
</evidence>
<dbReference type="PANTHER" id="PTHR12489:SF1">
    <property type="entry name" value="LP10272P"/>
    <property type="match status" value="1"/>
</dbReference>
<keyword evidence="3 5" id="KW-1133">Transmembrane helix</keyword>
<accession>A0AA36F2A3</accession>
<dbReference type="InterPro" id="IPR019372">
    <property type="entry name" value="LHFPL"/>
</dbReference>
<dbReference type="GO" id="GO:0007605">
    <property type="term" value="P:sensory perception of sound"/>
    <property type="evidence" value="ECO:0007669"/>
    <property type="project" value="TreeGrafter"/>
</dbReference>
<sequence>MFLGVSQTKQQKSKDFGRSKQQQQQHCHPMVHCGQEKHKTLTNNYLVIVFNLCGIMEIISAVLLFLACIIYPSGWDLNTVKDMCGPNSGPYKLGKCGIRWAYILAILGIIDAALLAILAFILASKRTKPDDYSMTGKITRAELYPNYNDTMRSQATIIRPTMMTVPDLGDTYSEYSHISNKKSLINSSFQL</sequence>
<keyword evidence="2 5" id="KW-0812">Transmembrane</keyword>
<evidence type="ECO:0008006" key="8">
    <source>
        <dbReference type="Google" id="ProtNLM"/>
    </source>
</evidence>
<keyword evidence="4 5" id="KW-0472">Membrane</keyword>
<evidence type="ECO:0000313" key="6">
    <source>
        <dbReference type="EMBL" id="CAI9721867.1"/>
    </source>
</evidence>
<reference evidence="6" key="1">
    <citation type="submission" date="2023-08" db="EMBL/GenBank/DDBJ databases">
        <authorList>
            <person name="Alioto T."/>
            <person name="Alioto T."/>
            <person name="Gomez Garrido J."/>
        </authorList>
    </citation>
    <scope>NUCLEOTIDE SEQUENCE</scope>
</reference>
<feature type="transmembrane region" description="Helical" evidence="5">
    <location>
        <begin position="100"/>
        <end position="123"/>
    </location>
</feature>
<dbReference type="AlphaFoldDB" id="A0AA36F2A3"/>
<evidence type="ECO:0000256" key="3">
    <source>
        <dbReference type="ARBA" id="ARBA00022989"/>
    </source>
</evidence>
<evidence type="ECO:0000256" key="4">
    <source>
        <dbReference type="ARBA" id="ARBA00023136"/>
    </source>
</evidence>
<organism evidence="6 7">
    <name type="scientific">Octopus vulgaris</name>
    <name type="common">Common octopus</name>
    <dbReference type="NCBI Taxonomy" id="6645"/>
    <lineage>
        <taxon>Eukaryota</taxon>
        <taxon>Metazoa</taxon>
        <taxon>Spiralia</taxon>
        <taxon>Lophotrochozoa</taxon>
        <taxon>Mollusca</taxon>
        <taxon>Cephalopoda</taxon>
        <taxon>Coleoidea</taxon>
        <taxon>Octopodiformes</taxon>
        <taxon>Octopoda</taxon>
        <taxon>Incirrata</taxon>
        <taxon>Octopodidae</taxon>
        <taxon>Octopus</taxon>
    </lineage>
</organism>
<evidence type="ECO:0000313" key="7">
    <source>
        <dbReference type="Proteomes" id="UP001162480"/>
    </source>
</evidence>
<dbReference type="Pfam" id="PF10242">
    <property type="entry name" value="L_HMGIC_fpl"/>
    <property type="match status" value="1"/>
</dbReference>
<keyword evidence="7" id="KW-1185">Reference proteome</keyword>
<protein>
    <recommendedName>
        <fullName evidence="8">LHFPL tetraspan subfamily member 3 protein</fullName>
    </recommendedName>
</protein>
<feature type="transmembrane region" description="Helical" evidence="5">
    <location>
        <begin position="45"/>
        <end position="72"/>
    </location>
</feature>
<dbReference type="GO" id="GO:0005886">
    <property type="term" value="C:plasma membrane"/>
    <property type="evidence" value="ECO:0007669"/>
    <property type="project" value="TreeGrafter"/>
</dbReference>
<comment type="subcellular location">
    <subcellularLocation>
        <location evidence="1">Membrane</location>
        <topology evidence="1">Multi-pass membrane protein</topology>
    </subcellularLocation>
</comment>
<proteinExistence type="predicted"/>
<gene>
    <name evidence="6" type="ORF">OCTVUL_1B011713</name>
</gene>
<name>A0AA36F2A3_OCTVU</name>
<dbReference type="Proteomes" id="UP001162480">
    <property type="component" value="Chromosome 4"/>
</dbReference>